<dbReference type="Proteomes" id="UP000178114">
    <property type="component" value="Unassembled WGS sequence"/>
</dbReference>
<dbReference type="EMBL" id="MFID01000011">
    <property type="protein sequence ID" value="OGF81428.1"/>
    <property type="molecule type" value="Genomic_DNA"/>
</dbReference>
<sequence>MKRNRDLIQVFAGDVVLVENLPGIGRNLKLEAFVTKVTTRYGGHGRIQTAPLINAIFTGDEKETHFDNSYITKVISRAQRLPGPPENVVKKVVPEDSGRGIRSKHSGIWCGPLQTLAEHVLAGLEFHIPHFVHGDKLHDLYQKQRAGLVKKRHGVYWVRKKVFAKWVRANATKILWTTRELNVNETERNEDYARVYWADVKRETDEEFDRLAEIDQDHS</sequence>
<proteinExistence type="predicted"/>
<dbReference type="AlphaFoldDB" id="A0A1F5X0J2"/>
<organism evidence="1 2">
    <name type="scientific">Candidatus Giovannonibacteria bacterium RIFCSPLOWO2_01_FULL_45_34</name>
    <dbReference type="NCBI Taxonomy" id="1798351"/>
    <lineage>
        <taxon>Bacteria</taxon>
        <taxon>Candidatus Giovannoniibacteriota</taxon>
    </lineage>
</organism>
<protein>
    <submittedName>
        <fullName evidence="1">Uncharacterized protein</fullName>
    </submittedName>
</protein>
<evidence type="ECO:0000313" key="2">
    <source>
        <dbReference type="Proteomes" id="UP000178114"/>
    </source>
</evidence>
<reference evidence="1 2" key="1">
    <citation type="journal article" date="2016" name="Nat. Commun.">
        <title>Thousands of microbial genomes shed light on interconnected biogeochemical processes in an aquifer system.</title>
        <authorList>
            <person name="Anantharaman K."/>
            <person name="Brown C.T."/>
            <person name="Hug L.A."/>
            <person name="Sharon I."/>
            <person name="Castelle C.J."/>
            <person name="Probst A.J."/>
            <person name="Thomas B.C."/>
            <person name="Singh A."/>
            <person name="Wilkins M.J."/>
            <person name="Karaoz U."/>
            <person name="Brodie E.L."/>
            <person name="Williams K.H."/>
            <person name="Hubbard S.S."/>
            <person name="Banfield J.F."/>
        </authorList>
    </citation>
    <scope>NUCLEOTIDE SEQUENCE [LARGE SCALE GENOMIC DNA]</scope>
</reference>
<evidence type="ECO:0000313" key="1">
    <source>
        <dbReference type="EMBL" id="OGF81428.1"/>
    </source>
</evidence>
<gene>
    <name evidence="1" type="ORF">A2930_01370</name>
</gene>
<name>A0A1F5X0J2_9BACT</name>
<comment type="caution">
    <text evidence="1">The sequence shown here is derived from an EMBL/GenBank/DDBJ whole genome shotgun (WGS) entry which is preliminary data.</text>
</comment>
<accession>A0A1F5X0J2</accession>